<evidence type="ECO:0000256" key="8">
    <source>
        <dbReference type="SAM" id="Phobius"/>
    </source>
</evidence>
<feature type="transmembrane region" description="Helical" evidence="8">
    <location>
        <begin position="88"/>
        <end position="104"/>
    </location>
</feature>
<comment type="similarity">
    <text evidence="2">Belongs to the urea transporter family.</text>
</comment>
<feature type="transmembrane region" description="Helical" evidence="8">
    <location>
        <begin position="135"/>
        <end position="159"/>
    </location>
</feature>
<dbReference type="Proteomes" id="UP000064967">
    <property type="component" value="Chromosome"/>
</dbReference>
<dbReference type="PIRSF" id="PIRSF016502">
    <property type="entry name" value="Urea_transporter"/>
    <property type="match status" value="1"/>
</dbReference>
<gene>
    <name evidence="9" type="ORF">AKJ09_06981</name>
</gene>
<keyword evidence="5 8" id="KW-1133">Transmembrane helix</keyword>
<organism evidence="9 10">
    <name type="scientific">Labilithrix luteola</name>
    <dbReference type="NCBI Taxonomy" id="1391654"/>
    <lineage>
        <taxon>Bacteria</taxon>
        <taxon>Pseudomonadati</taxon>
        <taxon>Myxococcota</taxon>
        <taxon>Polyangia</taxon>
        <taxon>Polyangiales</taxon>
        <taxon>Labilitrichaceae</taxon>
        <taxon>Labilithrix</taxon>
    </lineage>
</organism>
<feature type="transmembrane region" description="Helical" evidence="8">
    <location>
        <begin position="46"/>
        <end position="76"/>
    </location>
</feature>
<feature type="transmembrane region" description="Helical" evidence="8">
    <location>
        <begin position="223"/>
        <end position="241"/>
    </location>
</feature>
<evidence type="ECO:0000256" key="5">
    <source>
        <dbReference type="ARBA" id="ARBA00022989"/>
    </source>
</evidence>
<dbReference type="EMBL" id="CP012333">
    <property type="protein sequence ID" value="AKV00318.1"/>
    <property type="molecule type" value="Genomic_DNA"/>
</dbReference>
<dbReference type="InterPro" id="IPR017807">
    <property type="entry name" value="Urea_transporter_bac"/>
</dbReference>
<reference evidence="9 10" key="1">
    <citation type="submission" date="2015-08" db="EMBL/GenBank/DDBJ databases">
        <authorList>
            <person name="Babu N.S."/>
            <person name="Beckwith C.J."/>
            <person name="Beseler K.G."/>
            <person name="Brison A."/>
            <person name="Carone J.V."/>
            <person name="Caskin T.P."/>
            <person name="Diamond M."/>
            <person name="Durham M.E."/>
            <person name="Foxe J.M."/>
            <person name="Go M."/>
            <person name="Henderson B.A."/>
            <person name="Jones I.B."/>
            <person name="McGettigan J.A."/>
            <person name="Micheletti S.J."/>
            <person name="Nasrallah M.E."/>
            <person name="Ortiz D."/>
            <person name="Piller C.R."/>
            <person name="Privatt S.R."/>
            <person name="Schneider S.L."/>
            <person name="Sharp S."/>
            <person name="Smith T.C."/>
            <person name="Stanton J.D."/>
            <person name="Ullery H.E."/>
            <person name="Wilson R.J."/>
            <person name="Serrano M.G."/>
            <person name="Buck G."/>
            <person name="Lee V."/>
            <person name="Wang Y."/>
            <person name="Carvalho R."/>
            <person name="Voegtly L."/>
            <person name="Shi R."/>
            <person name="Duckworth R."/>
            <person name="Johnson A."/>
            <person name="Loviza R."/>
            <person name="Walstead R."/>
            <person name="Shah Z."/>
            <person name="Kiflezghi M."/>
            <person name="Wade K."/>
            <person name="Ball S.L."/>
            <person name="Bradley K.W."/>
            <person name="Asai D.J."/>
            <person name="Bowman C.A."/>
            <person name="Russell D.A."/>
            <person name="Pope W.H."/>
            <person name="Jacobs-Sera D."/>
            <person name="Hendrix R.W."/>
            <person name="Hatfull G.F."/>
        </authorList>
    </citation>
    <scope>NUCLEOTIDE SEQUENCE [LARGE SCALE GENOMIC DNA]</scope>
    <source>
        <strain evidence="9 10">DSM 27648</strain>
    </source>
</reference>
<keyword evidence="6 8" id="KW-0472">Membrane</keyword>
<proteinExistence type="inferred from homology"/>
<dbReference type="AlphaFoldDB" id="A0A0K1Q3K6"/>
<evidence type="ECO:0000256" key="4">
    <source>
        <dbReference type="ARBA" id="ARBA00022692"/>
    </source>
</evidence>
<sequence>MTAEPTRHLPFADNAAVRFVDTCLRGASQVFFQNNPITGLFLLAGIFWGSATAGTIPVAIGAVLGVMVGTLAAMLLGSDETALRKGMFGFNPILVGIAVPTFLGGQHPLVWLYLVIGAAAAHVVMLAASRALERYGVAASTGPFVITTWILMLAASSFAQVSPVSLAMPVLPHAIDGAVAHATITPLFLLQALFRNISQVFLVNNAIAGLLFVIGIAASSIRAALFAVVGSAVAMAIALLFGADAHAIANGLYGFSPVLTAIGVGCVFLRPSWKVTLYALFATVVTVIVQGGMNILVEPFGIPTLTMPFVLTMWLFTFPKMDLQPRSPHDNAAMDDGQAALST</sequence>
<feature type="transmembrane region" description="Helical" evidence="8">
    <location>
        <begin position="247"/>
        <end position="268"/>
    </location>
</feature>
<evidence type="ECO:0000256" key="1">
    <source>
        <dbReference type="ARBA" id="ARBA00004651"/>
    </source>
</evidence>
<dbReference type="PANTHER" id="PTHR10464">
    <property type="entry name" value="UREA TRANSPORTER"/>
    <property type="match status" value="1"/>
</dbReference>
<dbReference type="OrthoDB" id="279428at2"/>
<dbReference type="NCBIfam" id="TIGR03441">
    <property type="entry name" value="urea_trans_yut"/>
    <property type="match status" value="1"/>
</dbReference>
<feature type="transmembrane region" description="Helical" evidence="8">
    <location>
        <begin position="110"/>
        <end position="128"/>
    </location>
</feature>
<protein>
    <submittedName>
        <fullName evidence="9">Eukaryotic-type low-affinity urea transporter</fullName>
    </submittedName>
</protein>
<feature type="transmembrane region" description="Helical" evidence="8">
    <location>
        <begin position="299"/>
        <end position="318"/>
    </location>
</feature>
<dbReference type="PANTHER" id="PTHR10464:SF4">
    <property type="entry name" value="UREA TRANSPORTER"/>
    <property type="match status" value="1"/>
</dbReference>
<dbReference type="STRING" id="1391654.AKJ09_06981"/>
<dbReference type="KEGG" id="llu:AKJ09_06981"/>
<feature type="site" description="Important for channel permeability" evidence="7">
    <location>
        <position position="306"/>
    </location>
</feature>
<evidence type="ECO:0000313" key="9">
    <source>
        <dbReference type="EMBL" id="AKV00318.1"/>
    </source>
</evidence>
<name>A0A0K1Q3K6_9BACT</name>
<keyword evidence="10" id="KW-1185">Reference proteome</keyword>
<feature type="transmembrane region" description="Helical" evidence="8">
    <location>
        <begin position="197"/>
        <end position="216"/>
    </location>
</feature>
<dbReference type="GO" id="GO:0005886">
    <property type="term" value="C:plasma membrane"/>
    <property type="evidence" value="ECO:0007669"/>
    <property type="project" value="UniProtKB-SubCell"/>
</dbReference>
<evidence type="ECO:0000256" key="3">
    <source>
        <dbReference type="ARBA" id="ARBA00022475"/>
    </source>
</evidence>
<dbReference type="GO" id="GO:0015204">
    <property type="term" value="F:urea transmembrane transporter activity"/>
    <property type="evidence" value="ECO:0007669"/>
    <property type="project" value="InterPro"/>
</dbReference>
<keyword evidence="3" id="KW-1003">Cell membrane</keyword>
<dbReference type="RefSeq" id="WP_146651627.1">
    <property type="nucleotide sequence ID" value="NZ_CP012333.1"/>
</dbReference>
<comment type="subcellular location">
    <subcellularLocation>
        <location evidence="1">Cell membrane</location>
        <topology evidence="1">Multi-pass membrane protein</topology>
    </subcellularLocation>
</comment>
<dbReference type="InterPro" id="IPR004937">
    <property type="entry name" value="Urea_transporter"/>
</dbReference>
<evidence type="ECO:0000256" key="2">
    <source>
        <dbReference type="ARBA" id="ARBA00005914"/>
    </source>
</evidence>
<evidence type="ECO:0000256" key="7">
    <source>
        <dbReference type="PIRSR" id="PIRSR016502-1"/>
    </source>
</evidence>
<dbReference type="PATRIC" id="fig|1391654.3.peg.7086"/>
<dbReference type="Pfam" id="PF03253">
    <property type="entry name" value="UT"/>
    <property type="match status" value="1"/>
</dbReference>
<dbReference type="Gene3D" id="1.10.3430.10">
    <property type="entry name" value="Ammonium transporter AmtB like domains"/>
    <property type="match status" value="1"/>
</dbReference>
<evidence type="ECO:0000256" key="6">
    <source>
        <dbReference type="ARBA" id="ARBA00023136"/>
    </source>
</evidence>
<feature type="transmembrane region" description="Helical" evidence="8">
    <location>
        <begin position="275"/>
        <end position="293"/>
    </location>
</feature>
<accession>A0A0K1Q3K6</accession>
<keyword evidence="4 8" id="KW-0812">Transmembrane</keyword>
<dbReference type="InterPro" id="IPR029020">
    <property type="entry name" value="Ammonium/urea_transptr"/>
</dbReference>
<evidence type="ECO:0000313" key="10">
    <source>
        <dbReference type="Proteomes" id="UP000064967"/>
    </source>
</evidence>